<dbReference type="EC" id="2.7.2.3" evidence="2 8"/>
<dbReference type="Gene3D" id="3.40.50.1260">
    <property type="entry name" value="Phosphoglycerate kinase, N-terminal domain"/>
    <property type="match status" value="2"/>
</dbReference>
<dbReference type="PRINTS" id="PR00477">
    <property type="entry name" value="PHGLYCKINASE"/>
</dbReference>
<evidence type="ECO:0000256" key="3">
    <source>
        <dbReference type="ARBA" id="ARBA00022679"/>
    </source>
</evidence>
<keyword evidence="4" id="KW-0547">Nucleotide-binding</keyword>
<comment type="catalytic activity">
    <reaction evidence="1 8">
        <text>(2R)-3-phosphoglycerate + ATP = (2R)-3-phospho-glyceroyl phosphate + ADP</text>
        <dbReference type="Rhea" id="RHEA:14801"/>
        <dbReference type="ChEBI" id="CHEBI:30616"/>
        <dbReference type="ChEBI" id="CHEBI:57604"/>
        <dbReference type="ChEBI" id="CHEBI:58272"/>
        <dbReference type="ChEBI" id="CHEBI:456216"/>
        <dbReference type="EC" id="2.7.2.3"/>
    </reaction>
</comment>
<evidence type="ECO:0000256" key="5">
    <source>
        <dbReference type="ARBA" id="ARBA00022777"/>
    </source>
</evidence>
<name>A0A1G2P4C6_9BACT</name>
<feature type="binding site" evidence="7">
    <location>
        <begin position="328"/>
        <end position="331"/>
    </location>
    <ligand>
        <name>ATP</name>
        <dbReference type="ChEBI" id="CHEBI:30616"/>
    </ligand>
</feature>
<keyword evidence="5 8" id="KW-0418">Kinase</keyword>
<dbReference type="EMBL" id="MHSL01000032">
    <property type="protein sequence ID" value="OHA43113.1"/>
    <property type="molecule type" value="Genomic_DNA"/>
</dbReference>
<evidence type="ECO:0000256" key="4">
    <source>
        <dbReference type="ARBA" id="ARBA00022741"/>
    </source>
</evidence>
<dbReference type="PANTHER" id="PTHR11406">
    <property type="entry name" value="PHOSPHOGLYCERATE KINASE"/>
    <property type="match status" value="1"/>
</dbReference>
<proteinExistence type="inferred from homology"/>
<feature type="binding site" evidence="7">
    <location>
        <position position="192"/>
    </location>
    <ligand>
        <name>ATP</name>
        <dbReference type="ChEBI" id="CHEBI:30616"/>
    </ligand>
</feature>
<evidence type="ECO:0000256" key="8">
    <source>
        <dbReference type="RuleBase" id="RU000532"/>
    </source>
</evidence>
<dbReference type="GO" id="GO:0006094">
    <property type="term" value="P:gluconeogenesis"/>
    <property type="evidence" value="ECO:0007669"/>
    <property type="project" value="TreeGrafter"/>
</dbReference>
<evidence type="ECO:0000256" key="7">
    <source>
        <dbReference type="PIRSR" id="PIRSR000724-2"/>
    </source>
</evidence>
<sequence length="375" mass="40610">MNLPLLENQKNLAGKRTLLRLDLNVPVREGRVADDFRVRKILPTLEFLHKAGARTIILSHLEGKGGDSLRPVWRELIKKYTISFAGNFDELAKNTGELENGGFTLFENLRADPGEKANDENFAKKLASFGEIFVNDAFAVSHRAHASIVGLPKLLPGLAGPLFAEELARLSGALKPHHPALFILGGAKFETKFPLLKKFIRLYDSVFVGGALANDFFQAQGFNIGSSLVSKTPLDLGSLTTLNLHLPNDAIIRSNITITTKSLDNVSQGEKIVDAGPKTLENLRQLISQSRFILWNGPLGEYETGFDNGTKNLATMIVQSGVESVVGGGDTVAAITALGLENKFSFVSTAGCAMLDFLANETLPGIEALLINTKN</sequence>
<dbReference type="GO" id="GO:0005829">
    <property type="term" value="C:cytosol"/>
    <property type="evidence" value="ECO:0007669"/>
    <property type="project" value="TreeGrafter"/>
</dbReference>
<dbReference type="GO" id="GO:0006096">
    <property type="term" value="P:glycolytic process"/>
    <property type="evidence" value="ECO:0007669"/>
    <property type="project" value="InterPro"/>
</dbReference>
<dbReference type="Pfam" id="PF00162">
    <property type="entry name" value="PGK"/>
    <property type="match status" value="1"/>
</dbReference>
<dbReference type="InterPro" id="IPR015824">
    <property type="entry name" value="Phosphoglycerate_kinase_N"/>
</dbReference>
<dbReference type="Proteomes" id="UP000176355">
    <property type="component" value="Unassembled WGS sequence"/>
</dbReference>
<dbReference type="InterPro" id="IPR015911">
    <property type="entry name" value="Phosphoglycerate_kinase_CS"/>
</dbReference>
<dbReference type="PROSITE" id="PS00111">
    <property type="entry name" value="PGLYCERATE_KINASE"/>
    <property type="match status" value="1"/>
</dbReference>
<dbReference type="PIRSF" id="PIRSF000724">
    <property type="entry name" value="Pgk"/>
    <property type="match status" value="1"/>
</dbReference>
<dbReference type="InterPro" id="IPR001576">
    <property type="entry name" value="Phosphoglycerate_kinase"/>
</dbReference>
<dbReference type="GO" id="GO:0043531">
    <property type="term" value="F:ADP binding"/>
    <property type="evidence" value="ECO:0007669"/>
    <property type="project" value="TreeGrafter"/>
</dbReference>
<protein>
    <recommendedName>
        <fullName evidence="2 8">Phosphoglycerate kinase</fullName>
        <ecNumber evidence="2 8">2.7.2.3</ecNumber>
    </recommendedName>
</protein>
<dbReference type="GO" id="GO:0004618">
    <property type="term" value="F:phosphoglycerate kinase activity"/>
    <property type="evidence" value="ECO:0007669"/>
    <property type="project" value="UniProtKB-EC"/>
</dbReference>
<evidence type="ECO:0000313" key="10">
    <source>
        <dbReference type="Proteomes" id="UP000176355"/>
    </source>
</evidence>
<dbReference type="STRING" id="1802333.A3G03_02360"/>
<dbReference type="PANTHER" id="PTHR11406:SF23">
    <property type="entry name" value="PHOSPHOGLYCERATE KINASE 1, CHLOROPLASTIC-RELATED"/>
    <property type="match status" value="1"/>
</dbReference>
<reference evidence="9 10" key="1">
    <citation type="journal article" date="2016" name="Nat. Commun.">
        <title>Thousands of microbial genomes shed light on interconnected biogeochemical processes in an aquifer system.</title>
        <authorList>
            <person name="Anantharaman K."/>
            <person name="Brown C.T."/>
            <person name="Hug L.A."/>
            <person name="Sharon I."/>
            <person name="Castelle C.J."/>
            <person name="Probst A.J."/>
            <person name="Thomas B.C."/>
            <person name="Singh A."/>
            <person name="Wilkins M.J."/>
            <person name="Karaoz U."/>
            <person name="Brodie E.L."/>
            <person name="Williams K.H."/>
            <person name="Hubbard S.S."/>
            <person name="Banfield J.F."/>
        </authorList>
    </citation>
    <scope>NUCLEOTIDE SEQUENCE [LARGE SCALE GENOMIC DNA]</scope>
</reference>
<evidence type="ECO:0000313" key="9">
    <source>
        <dbReference type="EMBL" id="OHA43113.1"/>
    </source>
</evidence>
<dbReference type="SUPFAM" id="SSF53748">
    <property type="entry name" value="Phosphoglycerate kinase"/>
    <property type="match status" value="1"/>
</dbReference>
<evidence type="ECO:0000256" key="2">
    <source>
        <dbReference type="ARBA" id="ARBA00013061"/>
    </source>
</evidence>
<evidence type="ECO:0000256" key="6">
    <source>
        <dbReference type="ARBA" id="ARBA00022840"/>
    </source>
</evidence>
<dbReference type="GO" id="GO:0005524">
    <property type="term" value="F:ATP binding"/>
    <property type="evidence" value="ECO:0007669"/>
    <property type="project" value="UniProtKB-KW"/>
</dbReference>
<keyword evidence="3 8" id="KW-0808">Transferase</keyword>
<comment type="similarity">
    <text evidence="8">Belongs to the phosphoglycerate kinase family.</text>
</comment>
<feature type="binding site" evidence="7">
    <location>
        <position position="303"/>
    </location>
    <ligand>
        <name>ATP</name>
        <dbReference type="ChEBI" id="CHEBI:30616"/>
    </ligand>
</feature>
<organism evidence="9 10">
    <name type="scientific">Candidatus Taylorbacteria bacterium RIFCSPLOWO2_12_FULL_44_15c</name>
    <dbReference type="NCBI Taxonomy" id="1802333"/>
    <lineage>
        <taxon>Bacteria</taxon>
        <taxon>Candidatus Tayloriibacteriota</taxon>
    </lineage>
</organism>
<evidence type="ECO:0000256" key="1">
    <source>
        <dbReference type="ARBA" id="ARBA00000642"/>
    </source>
</evidence>
<dbReference type="AlphaFoldDB" id="A0A1G2P4C6"/>
<comment type="caution">
    <text evidence="9">The sequence shown here is derived from an EMBL/GenBank/DDBJ whole genome shotgun (WGS) entry which is preliminary data.</text>
</comment>
<dbReference type="InterPro" id="IPR036043">
    <property type="entry name" value="Phosphoglycerate_kinase_sf"/>
</dbReference>
<gene>
    <name evidence="9" type="ORF">A3G03_02360</name>
</gene>
<keyword evidence="6 7" id="KW-0067">ATP-binding</keyword>
<accession>A0A1G2P4C6</accession>